<dbReference type="PIRSF" id="PIRSF006019">
    <property type="entry name" value="dCMP_deaminase"/>
    <property type="match status" value="1"/>
</dbReference>
<dbReference type="Gene3D" id="3.40.140.10">
    <property type="entry name" value="Cytidine Deaminase, domain 2"/>
    <property type="match status" value="1"/>
</dbReference>
<comment type="caution">
    <text evidence="7">The sequence shown here is derived from an EMBL/GenBank/DDBJ whole genome shotgun (WGS) entry which is preliminary data.</text>
</comment>
<dbReference type="GO" id="GO:0005737">
    <property type="term" value="C:cytoplasm"/>
    <property type="evidence" value="ECO:0007669"/>
    <property type="project" value="TreeGrafter"/>
</dbReference>
<feature type="domain" description="CMP/dCMP-type deaminase" evidence="6">
    <location>
        <begin position="9"/>
        <end position="150"/>
    </location>
</feature>
<dbReference type="PANTHER" id="PTHR11086">
    <property type="entry name" value="DEOXYCYTIDYLATE DEAMINASE-RELATED"/>
    <property type="match status" value="1"/>
</dbReference>
<evidence type="ECO:0000256" key="4">
    <source>
        <dbReference type="ARBA" id="ARBA00022801"/>
    </source>
</evidence>
<organism evidence="7">
    <name type="scientific">marine sediment metagenome</name>
    <dbReference type="NCBI Taxonomy" id="412755"/>
    <lineage>
        <taxon>unclassified sequences</taxon>
        <taxon>metagenomes</taxon>
        <taxon>ecological metagenomes</taxon>
    </lineage>
</organism>
<proteinExistence type="inferred from homology"/>
<reference evidence="7" key="1">
    <citation type="journal article" date="2015" name="Nature">
        <title>Complex archaea that bridge the gap between prokaryotes and eukaryotes.</title>
        <authorList>
            <person name="Spang A."/>
            <person name="Saw J.H."/>
            <person name="Jorgensen S.L."/>
            <person name="Zaremba-Niedzwiedzka K."/>
            <person name="Martijn J."/>
            <person name="Lind A.E."/>
            <person name="van Eijk R."/>
            <person name="Schleper C."/>
            <person name="Guy L."/>
            <person name="Ettema T.J."/>
        </authorList>
    </citation>
    <scope>NUCLEOTIDE SEQUENCE</scope>
</reference>
<comment type="cofactor">
    <cofactor evidence="1">
        <name>Zn(2+)</name>
        <dbReference type="ChEBI" id="CHEBI:29105"/>
    </cofactor>
</comment>
<keyword evidence="4" id="KW-0378">Hydrolase</keyword>
<dbReference type="InterPro" id="IPR002125">
    <property type="entry name" value="CMP_dCMP_dom"/>
</dbReference>
<dbReference type="InterPro" id="IPR016193">
    <property type="entry name" value="Cytidine_deaminase-like"/>
</dbReference>
<protein>
    <recommendedName>
        <fullName evidence="6">CMP/dCMP-type deaminase domain-containing protein</fullName>
    </recommendedName>
</protein>
<dbReference type="AlphaFoldDB" id="A0A0F9P6D9"/>
<dbReference type="GO" id="GO:0006220">
    <property type="term" value="P:pyrimidine nucleotide metabolic process"/>
    <property type="evidence" value="ECO:0007669"/>
    <property type="project" value="InterPro"/>
</dbReference>
<keyword evidence="3" id="KW-0479">Metal-binding</keyword>
<evidence type="ECO:0000256" key="5">
    <source>
        <dbReference type="ARBA" id="ARBA00022833"/>
    </source>
</evidence>
<dbReference type="InterPro" id="IPR016473">
    <property type="entry name" value="dCMP_deaminase"/>
</dbReference>
<keyword evidence="5" id="KW-0862">Zinc</keyword>
<sequence length="155" mass="17327">MSKREDYISWEQFFMGIAKLAAQRSKDPSTQCGACIVKDHKIVGVGYNGMPNGIPDDSIADFPFPWEREGSFLNTKYAYVVHAELNAILNTTNPEQLKGSTMYCTLAPCNECAKAIIQSGIKIVVFGEGWRSDDFHVASKRMLETVGIELYPYEC</sequence>
<name>A0A0F9P6D9_9ZZZZ</name>
<gene>
    <name evidence="7" type="ORF">LCGC14_0882770</name>
</gene>
<dbReference type="GO" id="GO:0004132">
    <property type="term" value="F:dCMP deaminase activity"/>
    <property type="evidence" value="ECO:0007669"/>
    <property type="project" value="InterPro"/>
</dbReference>
<evidence type="ECO:0000256" key="1">
    <source>
        <dbReference type="ARBA" id="ARBA00001947"/>
    </source>
</evidence>
<dbReference type="PANTHER" id="PTHR11086:SF18">
    <property type="entry name" value="DEOXYCYTIDYLATE DEAMINASE"/>
    <property type="match status" value="1"/>
</dbReference>
<evidence type="ECO:0000313" key="7">
    <source>
        <dbReference type="EMBL" id="KKN25649.1"/>
    </source>
</evidence>
<dbReference type="PROSITE" id="PS00903">
    <property type="entry name" value="CYT_DCMP_DEAMINASES_1"/>
    <property type="match status" value="1"/>
</dbReference>
<dbReference type="InterPro" id="IPR035105">
    <property type="entry name" value="Deoxycytidylate_deaminase_dom"/>
</dbReference>
<dbReference type="InterPro" id="IPR015517">
    <property type="entry name" value="dCMP_deaminase-rel"/>
</dbReference>
<dbReference type="InterPro" id="IPR016192">
    <property type="entry name" value="APOBEC/CMP_deaminase_Zn-bd"/>
</dbReference>
<dbReference type="GO" id="GO:0008270">
    <property type="term" value="F:zinc ion binding"/>
    <property type="evidence" value="ECO:0007669"/>
    <property type="project" value="InterPro"/>
</dbReference>
<evidence type="ECO:0000256" key="2">
    <source>
        <dbReference type="ARBA" id="ARBA00006576"/>
    </source>
</evidence>
<dbReference type="SUPFAM" id="SSF53927">
    <property type="entry name" value="Cytidine deaminase-like"/>
    <property type="match status" value="1"/>
</dbReference>
<dbReference type="EMBL" id="LAZR01002786">
    <property type="protein sequence ID" value="KKN25649.1"/>
    <property type="molecule type" value="Genomic_DNA"/>
</dbReference>
<evidence type="ECO:0000259" key="6">
    <source>
        <dbReference type="PROSITE" id="PS51747"/>
    </source>
</evidence>
<dbReference type="CDD" id="cd01286">
    <property type="entry name" value="deoxycytidylate_deaminase"/>
    <property type="match status" value="1"/>
</dbReference>
<dbReference type="PROSITE" id="PS51747">
    <property type="entry name" value="CYT_DCMP_DEAMINASES_2"/>
    <property type="match status" value="1"/>
</dbReference>
<dbReference type="Pfam" id="PF00383">
    <property type="entry name" value="dCMP_cyt_deam_1"/>
    <property type="match status" value="1"/>
</dbReference>
<evidence type="ECO:0000256" key="3">
    <source>
        <dbReference type="ARBA" id="ARBA00022723"/>
    </source>
</evidence>
<comment type="similarity">
    <text evidence="2">Belongs to the cytidine and deoxycytidylate deaminase family.</text>
</comment>
<accession>A0A0F9P6D9</accession>